<feature type="region of interest" description="Disordered" evidence="6">
    <location>
        <begin position="631"/>
        <end position="656"/>
    </location>
</feature>
<keyword evidence="3" id="KW-0238">DNA-binding</keyword>
<dbReference type="InterPro" id="IPR036388">
    <property type="entry name" value="WH-like_DNA-bd_sf"/>
</dbReference>
<evidence type="ECO:0000313" key="9">
    <source>
        <dbReference type="Proteomes" id="UP001610818"/>
    </source>
</evidence>
<organism evidence="8 9">
    <name type="scientific">Streptomyces longisporoflavus</name>
    <dbReference type="NCBI Taxonomy" id="28044"/>
    <lineage>
        <taxon>Bacteria</taxon>
        <taxon>Bacillati</taxon>
        <taxon>Actinomycetota</taxon>
        <taxon>Actinomycetes</taxon>
        <taxon>Kitasatosporales</taxon>
        <taxon>Streptomycetaceae</taxon>
        <taxon>Streptomyces</taxon>
    </lineage>
</organism>
<dbReference type="RefSeq" id="WP_397706750.1">
    <property type="nucleotide sequence ID" value="NZ_JBIRGN010000001.1"/>
</dbReference>
<dbReference type="SUPFAM" id="SSF88659">
    <property type="entry name" value="Sigma3 and sigma4 domains of RNA polymerase sigma factors"/>
    <property type="match status" value="2"/>
</dbReference>
<feature type="domain" description="RNA polymerase sigma-70" evidence="7">
    <location>
        <begin position="300"/>
        <end position="313"/>
    </location>
</feature>
<dbReference type="InterPro" id="IPR014284">
    <property type="entry name" value="RNA_pol_sigma-70_dom"/>
</dbReference>
<dbReference type="InterPro" id="IPR007627">
    <property type="entry name" value="RNA_pol_sigma70_r2"/>
</dbReference>
<evidence type="ECO:0000256" key="2">
    <source>
        <dbReference type="ARBA" id="ARBA00023082"/>
    </source>
</evidence>
<evidence type="ECO:0000256" key="1">
    <source>
        <dbReference type="ARBA" id="ARBA00023015"/>
    </source>
</evidence>
<comment type="caution">
    <text evidence="8">The sequence shown here is derived from an EMBL/GenBank/DDBJ whole genome shotgun (WGS) entry which is preliminary data.</text>
</comment>
<dbReference type="Gene3D" id="1.10.10.10">
    <property type="entry name" value="Winged helix-like DNA-binding domain superfamily/Winged helix DNA-binding domain"/>
    <property type="match status" value="2"/>
</dbReference>
<keyword evidence="4" id="KW-0804">Transcription</keyword>
<dbReference type="InterPro" id="IPR007630">
    <property type="entry name" value="RNA_pol_sigma70_r4"/>
</dbReference>
<keyword evidence="2" id="KW-0731">Sigma factor</keyword>
<dbReference type="Pfam" id="PF04545">
    <property type="entry name" value="Sigma70_r4"/>
    <property type="match status" value="1"/>
</dbReference>
<feature type="compositionally biased region" description="Low complexity" evidence="6">
    <location>
        <begin position="823"/>
        <end position="838"/>
    </location>
</feature>
<accession>A0ABW7QFH8</accession>
<dbReference type="Pfam" id="PF04542">
    <property type="entry name" value="Sigma70_r2"/>
    <property type="match status" value="1"/>
</dbReference>
<protein>
    <submittedName>
        <fullName evidence="8">Sigma-70 family RNA polymerase sigma factor</fullName>
    </submittedName>
</protein>
<keyword evidence="1" id="KW-0805">Transcription regulation</keyword>
<sequence>MAKLLAGLRRSVVGGAVPEAAFLAQVRALGLGEREQARLRAELKKIGLPVRPIVVHAEDDPPVGRKVAQRSEENVRAAETVAFKDAVVGDLLARYRDAEGYVTARALNGVARLCGLTPRETAELRRAVRVRDGVVAGVAAQSARPERAGTRVSESSAVPAADRVAAAPAVGGVGREVKSDDVIDPAGMAPLLVEPAPVKPVRPGDTLGAAVSAAYAVMDADRFRKNHGKLLLTAEEEVGLAVLVRGGPHLIGQEPDVKDLASLERDHIRVRAQHCLVLHNQGLVHKVAQPYQGQGLEYEDLIQHGMLGLMRAVVKFDPSKGFKFSTYAMWWIRQAITRSIADEGALIRVPVHMHEQIRKVANAERALIGQGRRAGLVDVAVFCDMPVQRVEEIRRLSRRTDSLDRVIRDGVTLGDFVGQEQPAAAPDAQVMSEMFMGEVMDIIDANFSQRDARVLVRRLGLDDDEPSTLDELGKEFGVTRERIRQVESKAMSKFRGLLADAGVVSRYRVERRGSAGEGAPNTLSARTVLMGDGGADAVDEGVSVVREAEDQGTAEPVEEGGVMAPTASVLMEKSDPVPVTAAPTTESGFSATVTTPASPATMTSAEIGRVAEAGNGALSGAAPVSVLPMGQVQSDRQTKAGPARPTEGAEVSGPAADWDRAQQLAVALSGTVQGRAEYVLLALGATELTAVLGPDAAEAVRRAAYERGTLNRQVVKALEVLRYAFDVVRKAGLRPEDFLDRPAVSLAGRTPRECLATRPLTLDEMNLAVRKAVWEFPVPATRAAGGVRKKAARAPERGDKFSAPAAAGPVGRAKPAPCETERPAAPAAQSPAATGMAPVPTPPQLPEGAGESTALETPPGPAEKAPVEPGTRCEAGLSFVLARDQYAAQLAALRDRHIRQVLAERDASQARLAAARDAADNELDALEDVLLQRTDRALLRQRQQMNAAVRGEAVLNRAALARLTIRVEQAERAELVAQDHAREAASRASSAAVREGMAEQHRHAAEVRLAELEGRLQQAEALLAERDAYYRAVLQEAMARVDAAEQQAADGVAQAERDASARISELEFQLAAEREAQPGRTSIRDRWRRS</sequence>
<dbReference type="SUPFAM" id="SSF88946">
    <property type="entry name" value="Sigma2 domain of RNA polymerase sigma factors"/>
    <property type="match status" value="1"/>
</dbReference>
<keyword evidence="9" id="KW-1185">Reference proteome</keyword>
<evidence type="ECO:0000256" key="5">
    <source>
        <dbReference type="SAM" id="Coils"/>
    </source>
</evidence>
<dbReference type="NCBIfam" id="TIGR02937">
    <property type="entry name" value="sigma70-ECF"/>
    <property type="match status" value="1"/>
</dbReference>
<gene>
    <name evidence="8" type="ORF">ACH4F9_00555</name>
</gene>
<proteinExistence type="predicted"/>
<feature type="coiled-coil region" evidence="5">
    <location>
        <begin position="1002"/>
        <end position="1054"/>
    </location>
</feature>
<dbReference type="InterPro" id="IPR013325">
    <property type="entry name" value="RNA_pol_sigma_r2"/>
</dbReference>
<feature type="region of interest" description="Disordered" evidence="6">
    <location>
        <begin position="578"/>
        <end position="597"/>
    </location>
</feature>
<dbReference type="Proteomes" id="UP001610818">
    <property type="component" value="Unassembled WGS sequence"/>
</dbReference>
<feature type="region of interest" description="Disordered" evidence="6">
    <location>
        <begin position="786"/>
        <end position="870"/>
    </location>
</feature>
<dbReference type="PRINTS" id="PR00046">
    <property type="entry name" value="SIGMA70FCT"/>
</dbReference>
<dbReference type="InterPro" id="IPR000943">
    <property type="entry name" value="RNA_pol_sigma70"/>
</dbReference>
<dbReference type="EMBL" id="JBIRGQ010000001">
    <property type="protein sequence ID" value="MFH8543483.1"/>
    <property type="molecule type" value="Genomic_DNA"/>
</dbReference>
<dbReference type="PANTHER" id="PTHR30603:SF47">
    <property type="entry name" value="RNA POLYMERASE SIGMA FACTOR SIGD, CHLOROPLASTIC"/>
    <property type="match status" value="1"/>
</dbReference>
<evidence type="ECO:0000256" key="4">
    <source>
        <dbReference type="ARBA" id="ARBA00023163"/>
    </source>
</evidence>
<dbReference type="InterPro" id="IPR050239">
    <property type="entry name" value="Sigma-70_RNA_pol_init_factors"/>
</dbReference>
<evidence type="ECO:0000256" key="3">
    <source>
        <dbReference type="ARBA" id="ARBA00023125"/>
    </source>
</evidence>
<dbReference type="Gene3D" id="1.10.601.10">
    <property type="entry name" value="RNA Polymerase Primary Sigma Factor"/>
    <property type="match status" value="1"/>
</dbReference>
<dbReference type="InterPro" id="IPR013324">
    <property type="entry name" value="RNA_pol_sigma_r3/r4-like"/>
</dbReference>
<dbReference type="PROSITE" id="PS00715">
    <property type="entry name" value="SIGMA70_1"/>
    <property type="match status" value="1"/>
</dbReference>
<dbReference type="PANTHER" id="PTHR30603">
    <property type="entry name" value="RNA POLYMERASE SIGMA FACTOR RPO"/>
    <property type="match status" value="1"/>
</dbReference>
<evidence type="ECO:0000256" key="6">
    <source>
        <dbReference type="SAM" id="MobiDB-lite"/>
    </source>
</evidence>
<keyword evidence="5" id="KW-0175">Coiled coil</keyword>
<name>A0ABW7QFH8_9ACTN</name>
<evidence type="ECO:0000313" key="8">
    <source>
        <dbReference type="EMBL" id="MFH8543483.1"/>
    </source>
</evidence>
<reference evidence="8 9" key="1">
    <citation type="submission" date="2024-10" db="EMBL/GenBank/DDBJ databases">
        <title>The Natural Products Discovery Center: Release of the First 8490 Sequenced Strains for Exploring Actinobacteria Biosynthetic Diversity.</title>
        <authorList>
            <person name="Kalkreuter E."/>
            <person name="Kautsar S.A."/>
            <person name="Yang D."/>
            <person name="Bader C.D."/>
            <person name="Teijaro C.N."/>
            <person name="Fluegel L."/>
            <person name="Davis C.M."/>
            <person name="Simpson J.R."/>
            <person name="Lauterbach L."/>
            <person name="Steele A.D."/>
            <person name="Gui C."/>
            <person name="Meng S."/>
            <person name="Li G."/>
            <person name="Viehrig K."/>
            <person name="Ye F."/>
            <person name="Su P."/>
            <person name="Kiefer A.F."/>
            <person name="Nichols A."/>
            <person name="Cepeda A.J."/>
            <person name="Yan W."/>
            <person name="Fan B."/>
            <person name="Jiang Y."/>
            <person name="Adhikari A."/>
            <person name="Zheng C.-J."/>
            <person name="Schuster L."/>
            <person name="Cowan T.M."/>
            <person name="Smanski M.J."/>
            <person name="Chevrette M.G."/>
            <person name="De Carvalho L.P.S."/>
            <person name="Shen B."/>
        </authorList>
    </citation>
    <scope>NUCLEOTIDE SEQUENCE [LARGE SCALE GENOMIC DNA]</scope>
    <source>
        <strain evidence="8 9">NPDC017990</strain>
    </source>
</reference>
<evidence type="ECO:0000259" key="7">
    <source>
        <dbReference type="PROSITE" id="PS00715"/>
    </source>
</evidence>